<accession>A0ABQ2ZBI8</accession>
<gene>
    <name evidence="1" type="ORF">GCM10010324_67560</name>
</gene>
<evidence type="ECO:0000313" key="1">
    <source>
        <dbReference type="EMBL" id="GGY11348.1"/>
    </source>
</evidence>
<comment type="caution">
    <text evidence="1">The sequence shown here is derived from an EMBL/GenBank/DDBJ whole genome shotgun (WGS) entry which is preliminary data.</text>
</comment>
<dbReference type="EMBL" id="BMUT01000025">
    <property type="protein sequence ID" value="GGY11348.1"/>
    <property type="molecule type" value="Genomic_DNA"/>
</dbReference>
<dbReference type="RefSeq" id="WP_190025593.1">
    <property type="nucleotide sequence ID" value="NZ_BMUT01000025.1"/>
</dbReference>
<sequence length="174" mass="18074">MARVRAFGPGDTERQRQDFLAGTVPAARAAVTVPETGPGSRLGLLFMVFLHEDRRTFGPAPAPAIRDAFGLLEHHGGLALARNLDAGAAWAGLGGPGPLVKLKIEFAAPVRGPAAVMLDGSRHAHLWQHIAGGGLMALTSRERIAQATTGTAASFASVMAGSVLLGRQDLAGRR</sequence>
<organism evidence="1 2">
    <name type="scientific">Streptomyces hiroshimensis</name>
    <dbReference type="NCBI Taxonomy" id="66424"/>
    <lineage>
        <taxon>Bacteria</taxon>
        <taxon>Bacillati</taxon>
        <taxon>Actinomycetota</taxon>
        <taxon>Actinomycetes</taxon>
        <taxon>Kitasatosporales</taxon>
        <taxon>Streptomycetaceae</taxon>
        <taxon>Streptomyces</taxon>
    </lineage>
</organism>
<keyword evidence="2" id="KW-1185">Reference proteome</keyword>
<reference evidence="2" key="1">
    <citation type="journal article" date="2019" name="Int. J. Syst. Evol. Microbiol.">
        <title>The Global Catalogue of Microorganisms (GCM) 10K type strain sequencing project: providing services to taxonomists for standard genome sequencing and annotation.</title>
        <authorList>
            <consortium name="The Broad Institute Genomics Platform"/>
            <consortium name="The Broad Institute Genome Sequencing Center for Infectious Disease"/>
            <person name="Wu L."/>
            <person name="Ma J."/>
        </authorList>
    </citation>
    <scope>NUCLEOTIDE SEQUENCE [LARGE SCALE GENOMIC DNA]</scope>
    <source>
        <strain evidence="2">JCM 4586</strain>
    </source>
</reference>
<protein>
    <submittedName>
        <fullName evidence="1">Uncharacterized protein</fullName>
    </submittedName>
</protein>
<name>A0ABQ2ZBI8_9ACTN</name>
<dbReference type="Proteomes" id="UP000659223">
    <property type="component" value="Unassembled WGS sequence"/>
</dbReference>
<proteinExistence type="predicted"/>
<evidence type="ECO:0000313" key="2">
    <source>
        <dbReference type="Proteomes" id="UP000659223"/>
    </source>
</evidence>